<accession>A0AAJ0H1E3</accession>
<evidence type="ECO:0000256" key="2">
    <source>
        <dbReference type="ARBA" id="ARBA00022692"/>
    </source>
</evidence>
<feature type="compositionally biased region" description="Low complexity" evidence="5">
    <location>
        <begin position="161"/>
        <end position="177"/>
    </location>
</feature>
<evidence type="ECO:0000313" key="7">
    <source>
        <dbReference type="EMBL" id="KAK3309765.1"/>
    </source>
</evidence>
<feature type="transmembrane region" description="Helical" evidence="6">
    <location>
        <begin position="80"/>
        <end position="100"/>
    </location>
</feature>
<dbReference type="Proteomes" id="UP001273166">
    <property type="component" value="Unassembled WGS sequence"/>
</dbReference>
<gene>
    <name evidence="7" type="ORF">B0T15DRAFT_545760</name>
</gene>
<feature type="transmembrane region" description="Helical" evidence="6">
    <location>
        <begin position="194"/>
        <end position="216"/>
    </location>
</feature>
<dbReference type="InterPro" id="IPR036259">
    <property type="entry name" value="MFS_trans_sf"/>
</dbReference>
<feature type="transmembrane region" description="Helical" evidence="6">
    <location>
        <begin position="280"/>
        <end position="300"/>
    </location>
</feature>
<keyword evidence="4 6" id="KW-0472">Membrane</keyword>
<dbReference type="AlphaFoldDB" id="A0AAJ0H1E3"/>
<name>A0AAJ0H1E3_9PEZI</name>
<evidence type="ECO:0000313" key="8">
    <source>
        <dbReference type="Proteomes" id="UP001273166"/>
    </source>
</evidence>
<organism evidence="7 8">
    <name type="scientific">Chaetomium strumarium</name>
    <dbReference type="NCBI Taxonomy" id="1170767"/>
    <lineage>
        <taxon>Eukaryota</taxon>
        <taxon>Fungi</taxon>
        <taxon>Dikarya</taxon>
        <taxon>Ascomycota</taxon>
        <taxon>Pezizomycotina</taxon>
        <taxon>Sordariomycetes</taxon>
        <taxon>Sordariomycetidae</taxon>
        <taxon>Sordariales</taxon>
        <taxon>Chaetomiaceae</taxon>
        <taxon>Chaetomium</taxon>
    </lineage>
</organism>
<evidence type="ECO:0000256" key="6">
    <source>
        <dbReference type="SAM" id="Phobius"/>
    </source>
</evidence>
<dbReference type="GO" id="GO:0022857">
    <property type="term" value="F:transmembrane transporter activity"/>
    <property type="evidence" value="ECO:0007669"/>
    <property type="project" value="TreeGrafter"/>
</dbReference>
<dbReference type="GO" id="GO:0005886">
    <property type="term" value="C:plasma membrane"/>
    <property type="evidence" value="ECO:0007669"/>
    <property type="project" value="TreeGrafter"/>
</dbReference>
<dbReference type="PANTHER" id="PTHR23502">
    <property type="entry name" value="MAJOR FACILITATOR SUPERFAMILY"/>
    <property type="match status" value="1"/>
</dbReference>
<dbReference type="SUPFAM" id="SSF103473">
    <property type="entry name" value="MFS general substrate transporter"/>
    <property type="match status" value="1"/>
</dbReference>
<proteinExistence type="predicted"/>
<evidence type="ECO:0000256" key="4">
    <source>
        <dbReference type="ARBA" id="ARBA00023136"/>
    </source>
</evidence>
<evidence type="ECO:0000256" key="1">
    <source>
        <dbReference type="ARBA" id="ARBA00004141"/>
    </source>
</evidence>
<dbReference type="Gene3D" id="1.20.1250.20">
    <property type="entry name" value="MFS general substrate transporter like domains"/>
    <property type="match status" value="1"/>
</dbReference>
<feature type="transmembrane region" description="Helical" evidence="6">
    <location>
        <begin position="12"/>
        <end position="31"/>
    </location>
</feature>
<reference evidence="7" key="1">
    <citation type="journal article" date="2023" name="Mol. Phylogenet. Evol.">
        <title>Genome-scale phylogeny and comparative genomics of the fungal order Sordariales.</title>
        <authorList>
            <person name="Hensen N."/>
            <person name="Bonometti L."/>
            <person name="Westerberg I."/>
            <person name="Brannstrom I.O."/>
            <person name="Guillou S."/>
            <person name="Cros-Aarteil S."/>
            <person name="Calhoun S."/>
            <person name="Haridas S."/>
            <person name="Kuo A."/>
            <person name="Mondo S."/>
            <person name="Pangilinan J."/>
            <person name="Riley R."/>
            <person name="LaButti K."/>
            <person name="Andreopoulos B."/>
            <person name="Lipzen A."/>
            <person name="Chen C."/>
            <person name="Yan M."/>
            <person name="Daum C."/>
            <person name="Ng V."/>
            <person name="Clum A."/>
            <person name="Steindorff A."/>
            <person name="Ohm R.A."/>
            <person name="Martin F."/>
            <person name="Silar P."/>
            <person name="Natvig D.O."/>
            <person name="Lalanne C."/>
            <person name="Gautier V."/>
            <person name="Ament-Velasquez S.L."/>
            <person name="Kruys A."/>
            <person name="Hutchinson M.I."/>
            <person name="Powell A.J."/>
            <person name="Barry K."/>
            <person name="Miller A.N."/>
            <person name="Grigoriev I.V."/>
            <person name="Debuchy R."/>
            <person name="Gladieux P."/>
            <person name="Hiltunen Thoren M."/>
            <person name="Johannesson H."/>
        </authorList>
    </citation>
    <scope>NUCLEOTIDE SEQUENCE</scope>
    <source>
        <strain evidence="7">CBS 333.67</strain>
    </source>
</reference>
<keyword evidence="8" id="KW-1185">Reference proteome</keyword>
<comment type="subcellular location">
    <subcellularLocation>
        <location evidence="1">Membrane</location>
        <topology evidence="1">Multi-pass membrane protein</topology>
    </subcellularLocation>
</comment>
<comment type="caution">
    <text evidence="7">The sequence shown here is derived from an EMBL/GenBank/DDBJ whole genome shotgun (WGS) entry which is preliminary data.</text>
</comment>
<sequence>MITLGVPMAPFIFGLVAVRINGVQFILYFLLGRETLYLRGPTPSMSPPPSSSQPSRSLLCFRRLDPTPLRVWDFVKPLTFFRRPCVLIPTVAYAMVFLWANIMMSVKTGSLFPENFGLDPQAVSLQNIAIIVGSLVGKQNGGFLSDWWMWRCHAKHLQQGTNNNSSTTSSSDNETTDQVQGMNRKTRQPEFRHWLAYPGFLLTIPGVVVYLVQIGAADYTWNVTPDVGMGIAAGGSQIVTTVMTTYAVDCYRDEAASIGVFINFVRQTWGLIGPFWFPELIATVGLGATAGIAAAILVAVSMIPMGGCAVEGEGMALYFEYTWILSVWLKRAVIRGEDAYRVQEGLRNDRCVQY</sequence>
<feature type="region of interest" description="Disordered" evidence="5">
    <location>
        <begin position="159"/>
        <end position="185"/>
    </location>
</feature>
<keyword evidence="3 6" id="KW-1133">Transmembrane helix</keyword>
<protein>
    <submittedName>
        <fullName evidence="7">Uncharacterized protein</fullName>
    </submittedName>
</protein>
<dbReference type="PANTHER" id="PTHR23502:SF2">
    <property type="entry name" value="TRANSPORTER, PUTATIVE (AFU_ORTHOLOGUE AFUA_2G08910)-RELATED"/>
    <property type="match status" value="1"/>
</dbReference>
<evidence type="ECO:0000256" key="3">
    <source>
        <dbReference type="ARBA" id="ARBA00022989"/>
    </source>
</evidence>
<dbReference type="EMBL" id="JAUDZG010000001">
    <property type="protein sequence ID" value="KAK3309765.1"/>
    <property type="molecule type" value="Genomic_DNA"/>
</dbReference>
<reference evidence="7" key="2">
    <citation type="submission" date="2023-06" db="EMBL/GenBank/DDBJ databases">
        <authorList>
            <consortium name="Lawrence Berkeley National Laboratory"/>
            <person name="Mondo S.J."/>
            <person name="Hensen N."/>
            <person name="Bonometti L."/>
            <person name="Westerberg I."/>
            <person name="Brannstrom I.O."/>
            <person name="Guillou S."/>
            <person name="Cros-Aarteil S."/>
            <person name="Calhoun S."/>
            <person name="Haridas S."/>
            <person name="Kuo A."/>
            <person name="Pangilinan J."/>
            <person name="Riley R."/>
            <person name="Labutti K."/>
            <person name="Andreopoulos B."/>
            <person name="Lipzen A."/>
            <person name="Chen C."/>
            <person name="Yanf M."/>
            <person name="Daum C."/>
            <person name="Ng V."/>
            <person name="Clum A."/>
            <person name="Steindorff A."/>
            <person name="Ohm R."/>
            <person name="Martin F."/>
            <person name="Silar P."/>
            <person name="Natvig D."/>
            <person name="Lalanne C."/>
            <person name="Gautier V."/>
            <person name="Ament-Velasquez S.L."/>
            <person name="Kruys A."/>
            <person name="Hutchinson M.I."/>
            <person name="Powell A.J."/>
            <person name="Barry K."/>
            <person name="Miller A.N."/>
            <person name="Grigoriev I.V."/>
            <person name="Debuchy R."/>
            <person name="Gladieux P."/>
            <person name="Thoren M.H."/>
            <person name="Johannesson H."/>
        </authorList>
    </citation>
    <scope>NUCLEOTIDE SEQUENCE</scope>
    <source>
        <strain evidence="7">CBS 333.67</strain>
    </source>
</reference>
<keyword evidence="2 6" id="KW-0812">Transmembrane</keyword>
<evidence type="ECO:0000256" key="5">
    <source>
        <dbReference type="SAM" id="MobiDB-lite"/>
    </source>
</evidence>
<dbReference type="RefSeq" id="XP_062725545.1">
    <property type="nucleotide sequence ID" value="XM_062870141.1"/>
</dbReference>
<dbReference type="GeneID" id="87888970"/>